<sequence>MASPGPNVGPSLPVIELQIVFEMRRGRPTTTAGEEDKDVELRLNTFFNSDDDSKDDLVYVLVNPTMMQQKPISGHVIGITCVSQDITYQKLMFDKFVHVQSTSRSRKSSWGDNLRHG</sequence>
<gene>
    <name evidence="1" type="ORF">STAS_25112</name>
</gene>
<comment type="caution">
    <text evidence="1">The sequence shown here is derived from an EMBL/GenBank/DDBJ whole genome shotgun (WGS) entry which is preliminary data.</text>
</comment>
<name>A0A5A7QSC6_STRAF</name>
<keyword evidence="2" id="KW-1185">Reference proteome</keyword>
<accession>A0A5A7QSC6</accession>
<reference evidence="2" key="1">
    <citation type="journal article" date="2019" name="Curr. Biol.">
        <title>Genome Sequence of Striga asiatica Provides Insight into the Evolution of Plant Parasitism.</title>
        <authorList>
            <person name="Yoshida S."/>
            <person name="Kim S."/>
            <person name="Wafula E.K."/>
            <person name="Tanskanen J."/>
            <person name="Kim Y.M."/>
            <person name="Honaas L."/>
            <person name="Yang Z."/>
            <person name="Spallek T."/>
            <person name="Conn C.E."/>
            <person name="Ichihashi Y."/>
            <person name="Cheong K."/>
            <person name="Cui S."/>
            <person name="Der J.P."/>
            <person name="Gundlach H."/>
            <person name="Jiao Y."/>
            <person name="Hori C."/>
            <person name="Ishida J.K."/>
            <person name="Kasahara H."/>
            <person name="Kiba T."/>
            <person name="Kim M.S."/>
            <person name="Koo N."/>
            <person name="Laohavisit A."/>
            <person name="Lee Y.H."/>
            <person name="Lumba S."/>
            <person name="McCourt P."/>
            <person name="Mortimer J.C."/>
            <person name="Mutuku J.M."/>
            <person name="Nomura T."/>
            <person name="Sasaki-Sekimoto Y."/>
            <person name="Seto Y."/>
            <person name="Wang Y."/>
            <person name="Wakatake T."/>
            <person name="Sakakibara H."/>
            <person name="Demura T."/>
            <person name="Yamaguchi S."/>
            <person name="Yoneyama K."/>
            <person name="Manabe R.I."/>
            <person name="Nelson D.C."/>
            <person name="Schulman A.H."/>
            <person name="Timko M.P."/>
            <person name="dePamphilis C.W."/>
            <person name="Choi D."/>
            <person name="Shirasu K."/>
        </authorList>
    </citation>
    <scope>NUCLEOTIDE SEQUENCE [LARGE SCALE GENOMIC DNA]</scope>
    <source>
        <strain evidence="2">cv. UVA1</strain>
    </source>
</reference>
<dbReference type="AlphaFoldDB" id="A0A5A7QSC6"/>
<dbReference type="Proteomes" id="UP000325081">
    <property type="component" value="Unassembled WGS sequence"/>
</dbReference>
<dbReference type="EMBL" id="BKCP01008071">
    <property type="protein sequence ID" value="GER47959.1"/>
    <property type="molecule type" value="Genomic_DNA"/>
</dbReference>
<dbReference type="OrthoDB" id="1737312at2759"/>
<organism evidence="1 2">
    <name type="scientific">Striga asiatica</name>
    <name type="common">Asiatic witchweed</name>
    <name type="synonym">Buchnera asiatica</name>
    <dbReference type="NCBI Taxonomy" id="4170"/>
    <lineage>
        <taxon>Eukaryota</taxon>
        <taxon>Viridiplantae</taxon>
        <taxon>Streptophyta</taxon>
        <taxon>Embryophyta</taxon>
        <taxon>Tracheophyta</taxon>
        <taxon>Spermatophyta</taxon>
        <taxon>Magnoliopsida</taxon>
        <taxon>eudicotyledons</taxon>
        <taxon>Gunneridae</taxon>
        <taxon>Pentapetalae</taxon>
        <taxon>asterids</taxon>
        <taxon>lamiids</taxon>
        <taxon>Lamiales</taxon>
        <taxon>Orobanchaceae</taxon>
        <taxon>Buchnereae</taxon>
        <taxon>Striga</taxon>
    </lineage>
</organism>
<evidence type="ECO:0000313" key="1">
    <source>
        <dbReference type="EMBL" id="GER47959.1"/>
    </source>
</evidence>
<proteinExistence type="predicted"/>
<protein>
    <submittedName>
        <fullName evidence="1">Phytochrome</fullName>
    </submittedName>
</protein>
<evidence type="ECO:0000313" key="2">
    <source>
        <dbReference type="Proteomes" id="UP000325081"/>
    </source>
</evidence>